<dbReference type="EMBL" id="BTRK01000001">
    <property type="protein sequence ID" value="GMR31622.1"/>
    <property type="molecule type" value="Genomic_DNA"/>
</dbReference>
<reference evidence="3" key="1">
    <citation type="submission" date="2022-10" db="EMBL/GenBank/DDBJ databases">
        <title>Genome assembly of Pristionchus species.</title>
        <authorList>
            <person name="Yoshida K."/>
            <person name="Sommer R.J."/>
        </authorList>
    </citation>
    <scope>NUCLEOTIDE SEQUENCE [LARGE SCALE GENOMIC DNA]</scope>
    <source>
        <strain evidence="3">RS5460</strain>
    </source>
</reference>
<dbReference type="Proteomes" id="UP001328107">
    <property type="component" value="Unassembled WGS sequence"/>
</dbReference>
<gene>
    <name evidence="2" type="ORF">PMAYCL1PPCAC_01817</name>
</gene>
<feature type="region of interest" description="Disordered" evidence="1">
    <location>
        <begin position="1"/>
        <end position="40"/>
    </location>
</feature>
<evidence type="ECO:0000313" key="3">
    <source>
        <dbReference type="Proteomes" id="UP001328107"/>
    </source>
</evidence>
<evidence type="ECO:0000313" key="2">
    <source>
        <dbReference type="EMBL" id="GMR31622.1"/>
    </source>
</evidence>
<keyword evidence="3" id="KW-1185">Reference proteome</keyword>
<sequence length="91" mass="9860">TGMSGDNEDESAGRALLQDRDEAPSEDSNENDDENASIYSHLHPSLQVVIKNAAAEDRPALLEAMSETYSFVFEGLDESSFASKGILKPAR</sequence>
<comment type="caution">
    <text evidence="2">The sequence shown here is derived from an EMBL/GenBank/DDBJ whole genome shotgun (WGS) entry which is preliminary data.</text>
</comment>
<evidence type="ECO:0000256" key="1">
    <source>
        <dbReference type="SAM" id="MobiDB-lite"/>
    </source>
</evidence>
<dbReference type="AlphaFoldDB" id="A0AAN5C6D7"/>
<feature type="compositionally biased region" description="Acidic residues" evidence="1">
    <location>
        <begin position="1"/>
        <end position="10"/>
    </location>
</feature>
<organism evidence="2 3">
    <name type="scientific">Pristionchus mayeri</name>
    <dbReference type="NCBI Taxonomy" id="1317129"/>
    <lineage>
        <taxon>Eukaryota</taxon>
        <taxon>Metazoa</taxon>
        <taxon>Ecdysozoa</taxon>
        <taxon>Nematoda</taxon>
        <taxon>Chromadorea</taxon>
        <taxon>Rhabditida</taxon>
        <taxon>Rhabditina</taxon>
        <taxon>Diplogasteromorpha</taxon>
        <taxon>Diplogasteroidea</taxon>
        <taxon>Neodiplogasteridae</taxon>
        <taxon>Pristionchus</taxon>
    </lineage>
</organism>
<protein>
    <submittedName>
        <fullName evidence="2">Uncharacterized protein</fullName>
    </submittedName>
</protein>
<feature type="non-terminal residue" evidence="2">
    <location>
        <position position="91"/>
    </location>
</feature>
<feature type="non-terminal residue" evidence="2">
    <location>
        <position position="1"/>
    </location>
</feature>
<accession>A0AAN5C6D7</accession>
<proteinExistence type="predicted"/>
<feature type="compositionally biased region" description="Acidic residues" evidence="1">
    <location>
        <begin position="24"/>
        <end position="35"/>
    </location>
</feature>
<name>A0AAN5C6D7_9BILA</name>